<dbReference type="PANTHER" id="PTHR30590">
    <property type="entry name" value="INNER MEMBRANE PROTEIN"/>
    <property type="match status" value="1"/>
</dbReference>
<feature type="transmembrane region" description="Helical" evidence="1">
    <location>
        <begin position="291"/>
        <end position="317"/>
    </location>
</feature>
<feature type="transmembrane region" description="Helical" evidence="1">
    <location>
        <begin position="68"/>
        <end position="87"/>
    </location>
</feature>
<feature type="transmembrane region" description="Helical" evidence="1">
    <location>
        <begin position="12"/>
        <end position="32"/>
    </location>
</feature>
<dbReference type="AlphaFoldDB" id="A0A2W4Z3U9"/>
<dbReference type="Pfam" id="PF04235">
    <property type="entry name" value="DUF418"/>
    <property type="match status" value="1"/>
</dbReference>
<dbReference type="InterPro" id="IPR052529">
    <property type="entry name" value="Bact_Transport_Assoc"/>
</dbReference>
<feature type="transmembrane region" description="Helical" evidence="1">
    <location>
        <begin position="44"/>
        <end position="61"/>
    </location>
</feature>
<evidence type="ECO:0000256" key="1">
    <source>
        <dbReference type="SAM" id="Phobius"/>
    </source>
</evidence>
<feature type="domain" description="DUF418" evidence="2">
    <location>
        <begin position="245"/>
        <end position="401"/>
    </location>
</feature>
<keyword evidence="1" id="KW-0812">Transmembrane</keyword>
<evidence type="ECO:0000313" key="3">
    <source>
        <dbReference type="EMBL" id="PZO77010.1"/>
    </source>
</evidence>
<comment type="caution">
    <text evidence="3">The sequence shown here is derived from an EMBL/GenBank/DDBJ whole genome shotgun (WGS) entry which is preliminary data.</text>
</comment>
<keyword evidence="1" id="KW-0472">Membrane</keyword>
<feature type="transmembrane region" description="Helical" evidence="1">
    <location>
        <begin position="139"/>
        <end position="163"/>
    </location>
</feature>
<feature type="transmembrane region" description="Helical" evidence="1">
    <location>
        <begin position="225"/>
        <end position="245"/>
    </location>
</feature>
<dbReference type="InterPro" id="IPR007349">
    <property type="entry name" value="DUF418"/>
</dbReference>
<dbReference type="Proteomes" id="UP000249555">
    <property type="component" value="Unassembled WGS sequence"/>
</dbReference>
<proteinExistence type="predicted"/>
<feature type="transmembrane region" description="Helical" evidence="1">
    <location>
        <begin position="338"/>
        <end position="357"/>
    </location>
</feature>
<feature type="transmembrane region" description="Helical" evidence="1">
    <location>
        <begin position="99"/>
        <end position="132"/>
    </location>
</feature>
<feature type="transmembrane region" description="Helical" evidence="1">
    <location>
        <begin position="363"/>
        <end position="379"/>
    </location>
</feature>
<reference evidence="3 4" key="1">
    <citation type="submission" date="2017-08" db="EMBL/GenBank/DDBJ databases">
        <title>Infants hospitalized years apart are colonized by the same room-sourced microbial strains.</title>
        <authorList>
            <person name="Brooks B."/>
            <person name="Olm M.R."/>
            <person name="Firek B.A."/>
            <person name="Baker R."/>
            <person name="Thomas B.C."/>
            <person name="Morowitz M.J."/>
            <person name="Banfield J.F."/>
        </authorList>
    </citation>
    <scope>NUCLEOTIDE SEQUENCE [LARGE SCALE GENOMIC DNA]</scope>
    <source>
        <strain evidence="3">S2_018_000_R3_119</strain>
    </source>
</reference>
<organism evidence="3 4">
    <name type="scientific">Sphingomonas taxi</name>
    <dbReference type="NCBI Taxonomy" id="1549858"/>
    <lineage>
        <taxon>Bacteria</taxon>
        <taxon>Pseudomonadati</taxon>
        <taxon>Pseudomonadota</taxon>
        <taxon>Alphaproteobacteria</taxon>
        <taxon>Sphingomonadales</taxon>
        <taxon>Sphingomonadaceae</taxon>
        <taxon>Sphingomonas</taxon>
    </lineage>
</organism>
<dbReference type="PANTHER" id="PTHR30590:SF2">
    <property type="entry name" value="INNER MEMBRANE PROTEIN"/>
    <property type="match status" value="1"/>
</dbReference>
<gene>
    <name evidence="3" type="ORF">DI640_01040</name>
</gene>
<name>A0A2W4Z3U9_9SPHN</name>
<evidence type="ECO:0000313" key="4">
    <source>
        <dbReference type="Proteomes" id="UP000249555"/>
    </source>
</evidence>
<sequence>MTPASTRIATLDVIRGVAVMGILAANIAAFGFPDFAYMSPASMGAPSLADTIAWTANFIVIDGKMRGLFSVLFGASMLLVIDGARAQGDEAAAVHFPRMAWLAVFGAIHLYLIWWGDILLHYAIVGCVAFMFHRLPTRLLVLMGLMFVALQVIQSVLLAGYAFDLHATALAPHASARAVANWQSFAANFGGPTQQEITRQLAIGRGSYADLVAHRWSDQVDPASVIMAVGAETLGYMLLGMAGLRSGFLTGAWSRRAYRTIAIVCVGLGWVAYAAIATVEIGHGFDPSYVLLSWITLATPVRPVLILGYAASIIVLTRPGGWLTMRIAAAGRTAFSNYIGTSLVCTTLFYGYGVGLFGHLMRAQLYIVVALVWIVMLLWSKPWLDSFRYGPLEWLWRSLARYAWQPMRGSAFTTSR</sequence>
<keyword evidence="1" id="KW-1133">Transmembrane helix</keyword>
<evidence type="ECO:0000259" key="2">
    <source>
        <dbReference type="Pfam" id="PF04235"/>
    </source>
</evidence>
<dbReference type="EMBL" id="QFMX01000001">
    <property type="protein sequence ID" value="PZO77010.1"/>
    <property type="molecule type" value="Genomic_DNA"/>
</dbReference>
<protein>
    <submittedName>
        <fullName evidence="3">DUF418 domain-containing protein</fullName>
    </submittedName>
</protein>
<feature type="transmembrane region" description="Helical" evidence="1">
    <location>
        <begin position="257"/>
        <end position="279"/>
    </location>
</feature>
<accession>A0A2W4Z3U9</accession>